<proteinExistence type="predicted"/>
<dbReference type="GO" id="GO:0031388">
    <property type="term" value="P:organic acid phosphorylation"/>
    <property type="evidence" value="ECO:0007669"/>
    <property type="project" value="InterPro"/>
</dbReference>
<dbReference type="InterPro" id="IPR004381">
    <property type="entry name" value="Glycerate_kinase"/>
</dbReference>
<dbReference type="InterPro" id="IPR036129">
    <property type="entry name" value="Glycerate_kinase_sf"/>
</dbReference>
<dbReference type="SUPFAM" id="SSF110738">
    <property type="entry name" value="Glycerate kinase I"/>
    <property type="match status" value="1"/>
</dbReference>
<name>A0A6J7TWV4_9ZZZZ</name>
<dbReference type="Gene3D" id="3.40.50.10350">
    <property type="entry name" value="Glycerate kinase, domain 1"/>
    <property type="match status" value="1"/>
</dbReference>
<organism evidence="1">
    <name type="scientific">freshwater metagenome</name>
    <dbReference type="NCBI Taxonomy" id="449393"/>
    <lineage>
        <taxon>unclassified sequences</taxon>
        <taxon>metagenomes</taxon>
        <taxon>ecological metagenomes</taxon>
    </lineage>
</organism>
<dbReference type="Pfam" id="PF02595">
    <property type="entry name" value="Gly_kinase"/>
    <property type="match status" value="1"/>
</dbReference>
<dbReference type="GO" id="GO:0008887">
    <property type="term" value="F:glycerate kinase activity"/>
    <property type="evidence" value="ECO:0007669"/>
    <property type="project" value="InterPro"/>
</dbReference>
<protein>
    <submittedName>
        <fullName evidence="1">Unannotated protein</fullName>
    </submittedName>
</protein>
<dbReference type="InterPro" id="IPR018197">
    <property type="entry name" value="Glycerate_kinase_RE-like"/>
</dbReference>
<dbReference type="PANTHER" id="PTHR21599:SF0">
    <property type="entry name" value="GLYCERATE KINASE"/>
    <property type="match status" value="1"/>
</dbReference>
<accession>A0A6J7TWV4</accession>
<gene>
    <name evidence="1" type="ORF">UFOPK4307_00738</name>
</gene>
<dbReference type="PANTHER" id="PTHR21599">
    <property type="entry name" value="GLYCERATE KINASE"/>
    <property type="match status" value="1"/>
</dbReference>
<reference evidence="1" key="1">
    <citation type="submission" date="2020-05" db="EMBL/GenBank/DDBJ databases">
        <authorList>
            <person name="Chiriac C."/>
            <person name="Salcher M."/>
            <person name="Ghai R."/>
            <person name="Kavagutti S V."/>
        </authorList>
    </citation>
    <scope>NUCLEOTIDE SEQUENCE</scope>
</reference>
<evidence type="ECO:0000313" key="1">
    <source>
        <dbReference type="EMBL" id="CAB5058534.1"/>
    </source>
</evidence>
<sequence length="115" mass="12307">MAYSFLNAKAQSGIDLILDLIDFDAQIAGADVIITGEGRFDSQSLRGKAPWGILQRAEKLSIPTYLVCGDADTHHGSRFAGIYTLTSIEADIEKCIKNPAPLVTQLGATIASLIQ</sequence>
<dbReference type="EMBL" id="CAFBQO010000106">
    <property type="protein sequence ID" value="CAB5058534.1"/>
    <property type="molecule type" value="Genomic_DNA"/>
</dbReference>
<dbReference type="AlphaFoldDB" id="A0A6J7TWV4"/>